<accession>A0ACD0NNU4</accession>
<sequence>MSSSPGLSARASGSCSGSCFTEKDIEYQYLSGYFTAHMLPVPSYRYMYVLWLIVVGFCLLISVGHHFRIGDKTYIGAVWRRWATKNRIIKIGQRKDIYGNKLEKHDGSNEGPELHQYGPPKPRRSIKFPSFGKMLLLFCLVATPVCLTLIGADYIRPTASIFDISESFPPQTSPNTPGISRRAYQVLAKRLQWGIGAYSPVTTYPPSRTLPYRTWWTSGDRTGDMTSALTPLIVLFALKQIPFALLSMRLFGGYGFDRLSFLHKWGGRLVWLFATAHLATWSVQLGKDKRFEKQVWSFVFMWVKFRWGFVSYGFLTAMMLLSVGPMRQNYYEIFYVCHLITVVGFMVTAWLHHPPLGQWMYVPLAWWAAERILRSLKVAWVNGLGFAGRKPQFAVNPKPVQTSALSRNFDEKDFSNAGPSPSRLYDFHGNVAPSNRIGDYAPSHGSDQATTLVERSPTLHPKTDPLHFGPGSNESSYDQQDGAVARRATRKSARYDPVSDLIKDYLPEGEPRFSPNPPPLPVPMSRKYTLEDPGPRPLRPDHGSSSRPQTAETSSSEEGRPRFAGRPRAASKAHSQMTSSTSGHWGITYDPNMPMMKPRPAMSADVAALIRPGYAFAQLLPGKTLRLTLRTPNHMSWKPGQYVNLNIPSVRWWESHPFTIASAHDADFPTSTEFHDTDEEKGLGQESKAKGEERTMVLLLRARKGFTLHLWKHVLKKRSIQLQAASDALPGASLGGFVETPMMTGPVGKGTTGVHLRAIVDGPYGSSSRTDWGSHSTIVIVCGGSGISFGMSALEHLSACMVGAARLGRAGKGGRGFLTQRVRFVWIMREYSHLQWVASALRRCIEMLPPEQLQVDLYVTHFNHQSAIQAAPAMYAPGGLEPPMASWASGLGAGSGIPQPGRFTEGPEQEEYDLTAYDLTHFDGEDQSAPTAAEMEISRRIRTEGKLRRAHTRKATMKRRNGQGRGGASMPRENESTASASQRAIHEARIRPEPPLSSVGEQDIGEHKKGFFEHSRGDSTSTNPTLPPGGPGPRPALLSPNDPYSLGHLAVTPASQGGGLSGFISPDPSAPPSPRMSNAPRSTTYPYGDGHAGGWAAEAPPLGYAFDRDNDSRSFLEGSEGPHPGHYFDGDRRYSTTGLISEAATRAQAEADLAIDDAPIDLDEEEDADLKVVAELARPGHPKLDRIIRQEVDHSQGRILVASCGPSSLGVVIRSIVSKQIDPSKVWKGDLRGHVNVATEAYEWGG</sequence>
<evidence type="ECO:0000313" key="2">
    <source>
        <dbReference type="Proteomes" id="UP000245626"/>
    </source>
</evidence>
<keyword evidence="2" id="KW-1185">Reference proteome</keyword>
<gene>
    <name evidence="1" type="ORF">IE53DRAFT_407529</name>
</gene>
<name>A0ACD0NNU4_9BASI</name>
<proteinExistence type="predicted"/>
<dbReference type="EMBL" id="KZ820420">
    <property type="protein sequence ID" value="PWN47479.1"/>
    <property type="molecule type" value="Genomic_DNA"/>
</dbReference>
<organism evidence="1 2">
    <name type="scientific">Violaceomyces palustris</name>
    <dbReference type="NCBI Taxonomy" id="1673888"/>
    <lineage>
        <taxon>Eukaryota</taxon>
        <taxon>Fungi</taxon>
        <taxon>Dikarya</taxon>
        <taxon>Basidiomycota</taxon>
        <taxon>Ustilaginomycotina</taxon>
        <taxon>Ustilaginomycetes</taxon>
        <taxon>Violaceomycetales</taxon>
        <taxon>Violaceomycetaceae</taxon>
        <taxon>Violaceomyces</taxon>
    </lineage>
</organism>
<evidence type="ECO:0000313" key="1">
    <source>
        <dbReference type="EMBL" id="PWN47479.1"/>
    </source>
</evidence>
<protein>
    <submittedName>
        <fullName evidence="1">Uncharacterized protein</fullName>
    </submittedName>
</protein>
<dbReference type="Proteomes" id="UP000245626">
    <property type="component" value="Unassembled WGS sequence"/>
</dbReference>
<reference evidence="1 2" key="1">
    <citation type="journal article" date="2018" name="Mol. Biol. Evol.">
        <title>Broad Genomic Sampling Reveals a Smut Pathogenic Ancestry of the Fungal Clade Ustilaginomycotina.</title>
        <authorList>
            <person name="Kijpornyongpan T."/>
            <person name="Mondo S.J."/>
            <person name="Barry K."/>
            <person name="Sandor L."/>
            <person name="Lee J."/>
            <person name="Lipzen A."/>
            <person name="Pangilinan J."/>
            <person name="LaButti K."/>
            <person name="Hainaut M."/>
            <person name="Henrissat B."/>
            <person name="Grigoriev I.V."/>
            <person name="Spatafora J.W."/>
            <person name="Aime M.C."/>
        </authorList>
    </citation>
    <scope>NUCLEOTIDE SEQUENCE [LARGE SCALE GENOMIC DNA]</scope>
    <source>
        <strain evidence="1 2">SA 807</strain>
    </source>
</reference>